<feature type="region of interest" description="Disordered" evidence="1">
    <location>
        <begin position="24"/>
        <end position="62"/>
    </location>
</feature>
<proteinExistence type="predicted"/>
<dbReference type="AlphaFoldDB" id="A0A9D4N4Y2"/>
<name>A0A9D4N4Y2_DREPO</name>
<accession>A0A9D4N4Y2</accession>
<evidence type="ECO:0000313" key="2">
    <source>
        <dbReference type="EMBL" id="KAH3887359.1"/>
    </source>
</evidence>
<evidence type="ECO:0000256" key="1">
    <source>
        <dbReference type="SAM" id="MobiDB-lite"/>
    </source>
</evidence>
<organism evidence="2 3">
    <name type="scientific">Dreissena polymorpha</name>
    <name type="common">Zebra mussel</name>
    <name type="synonym">Mytilus polymorpha</name>
    <dbReference type="NCBI Taxonomy" id="45954"/>
    <lineage>
        <taxon>Eukaryota</taxon>
        <taxon>Metazoa</taxon>
        <taxon>Spiralia</taxon>
        <taxon>Lophotrochozoa</taxon>
        <taxon>Mollusca</taxon>
        <taxon>Bivalvia</taxon>
        <taxon>Autobranchia</taxon>
        <taxon>Heteroconchia</taxon>
        <taxon>Euheterodonta</taxon>
        <taxon>Imparidentia</taxon>
        <taxon>Neoheterodontei</taxon>
        <taxon>Myida</taxon>
        <taxon>Dreissenoidea</taxon>
        <taxon>Dreissenidae</taxon>
        <taxon>Dreissena</taxon>
    </lineage>
</organism>
<comment type="caution">
    <text evidence="2">The sequence shown here is derived from an EMBL/GenBank/DDBJ whole genome shotgun (WGS) entry which is preliminary data.</text>
</comment>
<feature type="compositionally biased region" description="Basic and acidic residues" evidence="1">
    <location>
        <begin position="42"/>
        <end position="56"/>
    </location>
</feature>
<protein>
    <submittedName>
        <fullName evidence="2">Uncharacterized protein</fullName>
    </submittedName>
</protein>
<gene>
    <name evidence="2" type="ORF">DPMN_011375</name>
</gene>
<evidence type="ECO:0000313" key="3">
    <source>
        <dbReference type="Proteomes" id="UP000828390"/>
    </source>
</evidence>
<reference evidence="2" key="1">
    <citation type="journal article" date="2019" name="bioRxiv">
        <title>The Genome of the Zebra Mussel, Dreissena polymorpha: A Resource for Invasive Species Research.</title>
        <authorList>
            <person name="McCartney M.A."/>
            <person name="Auch B."/>
            <person name="Kono T."/>
            <person name="Mallez S."/>
            <person name="Zhang Y."/>
            <person name="Obille A."/>
            <person name="Becker A."/>
            <person name="Abrahante J.E."/>
            <person name="Garbe J."/>
            <person name="Badalamenti J.P."/>
            <person name="Herman A."/>
            <person name="Mangelson H."/>
            <person name="Liachko I."/>
            <person name="Sullivan S."/>
            <person name="Sone E.D."/>
            <person name="Koren S."/>
            <person name="Silverstein K.A.T."/>
            <person name="Beckman K.B."/>
            <person name="Gohl D.M."/>
        </authorList>
    </citation>
    <scope>NUCLEOTIDE SEQUENCE</scope>
    <source>
        <strain evidence="2">Duluth1</strain>
        <tissue evidence="2">Whole animal</tissue>
    </source>
</reference>
<keyword evidence="3" id="KW-1185">Reference proteome</keyword>
<reference evidence="2" key="2">
    <citation type="submission" date="2020-11" db="EMBL/GenBank/DDBJ databases">
        <authorList>
            <person name="McCartney M.A."/>
            <person name="Auch B."/>
            <person name="Kono T."/>
            <person name="Mallez S."/>
            <person name="Becker A."/>
            <person name="Gohl D.M."/>
            <person name="Silverstein K.A.T."/>
            <person name="Koren S."/>
            <person name="Bechman K.B."/>
            <person name="Herman A."/>
            <person name="Abrahante J.E."/>
            <person name="Garbe J."/>
        </authorList>
    </citation>
    <scope>NUCLEOTIDE SEQUENCE</scope>
    <source>
        <strain evidence="2">Duluth1</strain>
        <tissue evidence="2">Whole animal</tissue>
    </source>
</reference>
<sequence>MRHPTTGGGAAVLLSSAEEVLASTMEGNPVMKRLSGGVDSDESTRNDSRGTKRKESMAPSSCFARSAPAGNFTNADTFASRMSLTCGCAQTRLTVACDRPVLSPTSGLPAPLYTKSQQIQTAEAMAIVINSQSVTDALQQKRCYLRL</sequence>
<dbReference type="Proteomes" id="UP000828390">
    <property type="component" value="Unassembled WGS sequence"/>
</dbReference>
<dbReference type="EMBL" id="JAIWYP010000001">
    <property type="protein sequence ID" value="KAH3887359.1"/>
    <property type="molecule type" value="Genomic_DNA"/>
</dbReference>